<reference evidence="10 11" key="1">
    <citation type="submission" date="2018-11" db="EMBL/GenBank/DDBJ databases">
        <authorList>
            <person name="Zhou Z."/>
            <person name="Wang G."/>
        </authorList>
    </citation>
    <scope>NUCLEOTIDE SEQUENCE [LARGE SCALE GENOMIC DNA]</scope>
    <source>
        <strain evidence="10 11">KCTC52004</strain>
    </source>
</reference>
<sequence length="571" mass="61404">MNTEWIGVIVMYGLTVLLAIPLGKYLAKVFKGEPNMFDFVAPLERLIYRLGGIDPNRDLSWKENLVALLTINAVWLVYGFVMLVTQGGLPLNPDGNPSQSPDLAFNTAISFVVNCDLQHYSGESGATYLTQLGVMMFLMFVSAATGIAAAVLLFRSFMPKTVETIGNFYVLFTRAITRLLLPGSLIIALLLAFNGIPASFDGKDTIVTMQGDTVNVSRGPAAAFIAIKHLGTNGGGFFGANSAHPFENPNYLTNMVEMIAQVLIPIAMIFAMGFFINRKRFAWVVYSVMTIGMLGLLIPTLVSELNGNPAIAKLGVSQVTGAMEGKEVRFGALASGYWSIVTTIISTGSVNSMHDSSMALSGAMQLLGMMVNAFYGGAGAGLLNFYYFLIIAVFVSGLMVGRTPELFGRKVEAREIKIASIVALMSALLVKGGTALGAWVFMNYGNADWAVTPSAWLNNPGFHGFSEMLYEFTSANANNGSGFEGLGDNNFFWNYTTGIVLILGRFLPIIGPVAIAGLLARKKYVPESAGTLPVDTPTFGLMIFAVIFIITALSFFPALALGPLAEYFSLR</sequence>
<feature type="transmembrane region" description="Helical" evidence="9">
    <location>
        <begin position="6"/>
        <end position="27"/>
    </location>
</feature>
<feature type="transmembrane region" description="Helical" evidence="9">
    <location>
        <begin position="492"/>
        <end position="520"/>
    </location>
</feature>
<gene>
    <name evidence="9 10" type="primary">kdpA</name>
    <name evidence="10" type="ORF">EHT25_22325</name>
</gene>
<keyword evidence="6 9" id="KW-1133">Transmembrane helix</keyword>
<evidence type="ECO:0000313" key="11">
    <source>
        <dbReference type="Proteomes" id="UP000271925"/>
    </source>
</evidence>
<protein>
    <recommendedName>
        <fullName evidence="9">Potassium-transporting ATPase potassium-binding subunit</fullName>
    </recommendedName>
    <alternativeName>
        <fullName evidence="9">ATP phosphohydrolase [potassium-transporting] A chain</fullName>
    </alternativeName>
    <alternativeName>
        <fullName evidence="9">Potassium-binding and translocating subunit A</fullName>
    </alternativeName>
    <alternativeName>
        <fullName evidence="9">Potassium-translocating ATPase A chain</fullName>
    </alternativeName>
</protein>
<dbReference type="NCBIfam" id="TIGR00680">
    <property type="entry name" value="kdpA"/>
    <property type="match status" value="1"/>
</dbReference>
<dbReference type="AlphaFoldDB" id="A0A3P1BIJ0"/>
<keyword evidence="8 9" id="KW-0472">Membrane</keyword>
<dbReference type="GO" id="GO:0008556">
    <property type="term" value="F:P-type potassium transmembrane transporter activity"/>
    <property type="evidence" value="ECO:0007669"/>
    <property type="project" value="InterPro"/>
</dbReference>
<evidence type="ECO:0000256" key="7">
    <source>
        <dbReference type="ARBA" id="ARBA00023065"/>
    </source>
</evidence>
<comment type="subunit">
    <text evidence="9">The system is composed of three essential subunits: KdpA, KdpB and KdpC.</text>
</comment>
<dbReference type="InterPro" id="IPR004623">
    <property type="entry name" value="KdpA"/>
</dbReference>
<evidence type="ECO:0000313" key="10">
    <source>
        <dbReference type="EMBL" id="RRB00927.1"/>
    </source>
</evidence>
<evidence type="ECO:0000256" key="4">
    <source>
        <dbReference type="ARBA" id="ARBA00022692"/>
    </source>
</evidence>
<keyword evidence="10" id="KW-0378">Hydrolase</keyword>
<dbReference type="OrthoDB" id="9763796at2"/>
<dbReference type="GO" id="GO:0016787">
    <property type="term" value="F:hydrolase activity"/>
    <property type="evidence" value="ECO:0007669"/>
    <property type="project" value="UniProtKB-KW"/>
</dbReference>
<feature type="transmembrane region" description="Helical" evidence="9">
    <location>
        <begin position="283"/>
        <end position="302"/>
    </location>
</feature>
<evidence type="ECO:0000256" key="8">
    <source>
        <dbReference type="ARBA" id="ARBA00023136"/>
    </source>
</evidence>
<evidence type="ECO:0000256" key="5">
    <source>
        <dbReference type="ARBA" id="ARBA00022958"/>
    </source>
</evidence>
<comment type="function">
    <text evidence="9">Part of the high-affinity ATP-driven potassium transport (or Kdp) system, which catalyzes the hydrolysis of ATP coupled with the electrogenic transport of potassium into the cytoplasm. This subunit binds the extracellular potassium ions and delivers the ions to the membrane domain of KdpB through an intramembrane tunnel.</text>
</comment>
<dbReference type="EMBL" id="RQJO01000010">
    <property type="protein sequence ID" value="RRB00927.1"/>
    <property type="molecule type" value="Genomic_DNA"/>
</dbReference>
<keyword evidence="1 9" id="KW-0813">Transport</keyword>
<dbReference type="GO" id="GO:0030955">
    <property type="term" value="F:potassium ion binding"/>
    <property type="evidence" value="ECO:0007669"/>
    <property type="project" value="UniProtKB-UniRule"/>
</dbReference>
<dbReference type="PANTHER" id="PTHR30607:SF2">
    <property type="entry name" value="POTASSIUM-TRANSPORTING ATPASE POTASSIUM-BINDING SUBUNIT"/>
    <property type="match status" value="1"/>
</dbReference>
<evidence type="ECO:0000256" key="6">
    <source>
        <dbReference type="ARBA" id="ARBA00022989"/>
    </source>
</evidence>
<comment type="similarity">
    <text evidence="9">Belongs to the KdpA family.</text>
</comment>
<feature type="transmembrane region" description="Helical" evidence="9">
    <location>
        <begin position="175"/>
        <end position="196"/>
    </location>
</feature>
<proteinExistence type="inferred from homology"/>
<feature type="transmembrane region" description="Helical" evidence="9">
    <location>
        <begin position="541"/>
        <end position="565"/>
    </location>
</feature>
<dbReference type="PANTHER" id="PTHR30607">
    <property type="entry name" value="POTASSIUM-TRANSPORTING ATPASE A CHAIN"/>
    <property type="match status" value="1"/>
</dbReference>
<comment type="subcellular location">
    <subcellularLocation>
        <location evidence="9">Cell membrane</location>
        <topology evidence="9">Multi-pass membrane protein</topology>
    </subcellularLocation>
</comment>
<feature type="transmembrane region" description="Helical" evidence="9">
    <location>
        <begin position="65"/>
        <end position="84"/>
    </location>
</feature>
<keyword evidence="7 9" id="KW-0406">Ion transport</keyword>
<feature type="transmembrane region" description="Helical" evidence="9">
    <location>
        <begin position="258"/>
        <end position="276"/>
    </location>
</feature>
<comment type="caution">
    <text evidence="10">The sequence shown here is derived from an EMBL/GenBank/DDBJ whole genome shotgun (WGS) entry which is preliminary data.</text>
</comment>
<dbReference type="PIRSF" id="PIRSF001294">
    <property type="entry name" value="K_ATPaseA"/>
    <property type="match status" value="1"/>
</dbReference>
<dbReference type="Pfam" id="PF03814">
    <property type="entry name" value="KdpA"/>
    <property type="match status" value="1"/>
</dbReference>
<evidence type="ECO:0000256" key="2">
    <source>
        <dbReference type="ARBA" id="ARBA00022475"/>
    </source>
</evidence>
<name>A0A3P1BIJ0_9BACT</name>
<dbReference type="Proteomes" id="UP000271925">
    <property type="component" value="Unassembled WGS sequence"/>
</dbReference>
<accession>A0A3P1BIJ0</accession>
<dbReference type="RefSeq" id="WP_124877390.1">
    <property type="nucleotide sequence ID" value="NZ_RQJO01000010.1"/>
</dbReference>
<evidence type="ECO:0000256" key="1">
    <source>
        <dbReference type="ARBA" id="ARBA00022448"/>
    </source>
</evidence>
<feature type="transmembrane region" description="Helical" evidence="9">
    <location>
        <begin position="381"/>
        <end position="400"/>
    </location>
</feature>
<keyword evidence="11" id="KW-1185">Reference proteome</keyword>
<evidence type="ECO:0000256" key="9">
    <source>
        <dbReference type="HAMAP-Rule" id="MF_00275"/>
    </source>
</evidence>
<feature type="transmembrane region" description="Helical" evidence="9">
    <location>
        <begin position="132"/>
        <end position="154"/>
    </location>
</feature>
<evidence type="ECO:0000256" key="3">
    <source>
        <dbReference type="ARBA" id="ARBA00022538"/>
    </source>
</evidence>
<dbReference type="GO" id="GO:0005886">
    <property type="term" value="C:plasma membrane"/>
    <property type="evidence" value="ECO:0007669"/>
    <property type="project" value="UniProtKB-SubCell"/>
</dbReference>
<dbReference type="HAMAP" id="MF_00275">
    <property type="entry name" value="KdpA"/>
    <property type="match status" value="1"/>
</dbReference>
<keyword evidence="5 9" id="KW-0630">Potassium</keyword>
<keyword evidence="2 9" id="KW-1003">Cell membrane</keyword>
<feature type="transmembrane region" description="Helical" evidence="9">
    <location>
        <begin position="421"/>
        <end position="442"/>
    </location>
</feature>
<organism evidence="10 11">
    <name type="scientific">Larkinella rosea</name>
    <dbReference type="NCBI Taxonomy" id="2025312"/>
    <lineage>
        <taxon>Bacteria</taxon>
        <taxon>Pseudomonadati</taxon>
        <taxon>Bacteroidota</taxon>
        <taxon>Cytophagia</taxon>
        <taxon>Cytophagales</taxon>
        <taxon>Spirosomataceae</taxon>
        <taxon>Larkinella</taxon>
    </lineage>
</organism>
<keyword evidence="4 9" id="KW-0812">Transmembrane</keyword>
<keyword evidence="3 9" id="KW-0633">Potassium transport</keyword>